<dbReference type="GO" id="GO:0004674">
    <property type="term" value="F:protein serine/threonine kinase activity"/>
    <property type="evidence" value="ECO:0007669"/>
    <property type="project" value="UniProtKB-KW"/>
</dbReference>
<dbReference type="Gene3D" id="3.30.10.20">
    <property type="match status" value="3"/>
</dbReference>
<dbReference type="Proteomes" id="UP000054023">
    <property type="component" value="Unassembled WGS sequence"/>
</dbReference>
<feature type="domain" description="Protein kinase" evidence="12">
    <location>
        <begin position="13"/>
        <end position="348"/>
    </location>
</feature>
<protein>
    <recommendedName>
        <fullName evidence="1">non-specific serine/threonine protein kinase</fullName>
        <ecNumber evidence="1">2.7.11.1</ecNumber>
    </recommendedName>
</protein>
<keyword evidence="6 9" id="KW-0067">ATP-binding</keyword>
<keyword evidence="11" id="KW-0472">Membrane</keyword>
<dbReference type="CDD" id="cd14014">
    <property type="entry name" value="STKc_PknB_like"/>
    <property type="match status" value="1"/>
</dbReference>
<evidence type="ECO:0000259" key="12">
    <source>
        <dbReference type="PROSITE" id="PS50011"/>
    </source>
</evidence>
<feature type="domain" description="PASTA" evidence="13">
    <location>
        <begin position="439"/>
        <end position="505"/>
    </location>
</feature>
<dbReference type="EMBL" id="LQBM01000002">
    <property type="protein sequence ID" value="KUG59684.1"/>
    <property type="molecule type" value="Genomic_DNA"/>
</dbReference>
<organism evidence="14 15">
    <name type="scientific">Nesterenkonia jeotgali</name>
    <dbReference type="NCBI Taxonomy" id="317018"/>
    <lineage>
        <taxon>Bacteria</taxon>
        <taxon>Bacillati</taxon>
        <taxon>Actinomycetota</taxon>
        <taxon>Actinomycetes</taxon>
        <taxon>Micrococcales</taxon>
        <taxon>Micrococcaceae</taxon>
        <taxon>Nesterenkonia</taxon>
    </lineage>
</organism>
<dbReference type="InterPro" id="IPR011009">
    <property type="entry name" value="Kinase-like_dom_sf"/>
</dbReference>
<dbReference type="PROSITE" id="PS51178">
    <property type="entry name" value="PASTA"/>
    <property type="match status" value="3"/>
</dbReference>
<dbReference type="STRING" id="317018.AVL63_11295"/>
<keyword evidence="11" id="KW-0812">Transmembrane</keyword>
<dbReference type="SUPFAM" id="SSF56112">
    <property type="entry name" value="Protein kinase-like (PK-like)"/>
    <property type="match status" value="1"/>
</dbReference>
<keyword evidence="2" id="KW-0723">Serine/threonine-protein kinase</keyword>
<dbReference type="RefSeq" id="WP_058887918.1">
    <property type="nucleotide sequence ID" value="NZ_LQBM01000002.1"/>
</dbReference>
<evidence type="ECO:0000256" key="11">
    <source>
        <dbReference type="SAM" id="Phobius"/>
    </source>
</evidence>
<dbReference type="PROSITE" id="PS00107">
    <property type="entry name" value="PROTEIN_KINASE_ATP"/>
    <property type="match status" value="1"/>
</dbReference>
<sequence>MTETAERVLNSRYRITSLIGRGGMADVYLGHDLTLDRKVAVKMLRPDLARDPQFQGRFRREGQSSASLNHPNIVAVYDSGRAEVENQSHHEVKTPFIVMEYVDGVTLRHILHGTPRITDTADVDDEATRIAATPDAATESEDDVLALGDTGRVQDAEEHLPAAQVGAQLRTKIDQALHTPLSERETAGYMHGILGALGYSHEKGIVHRDIKPSNVMVSQTGAIKVMDFGIARALADSASTMTQTSAVVGTAQYLSPEQARGEVVDHRSDLYSAGCVLFELLTNRPPFQGESPVSVAYQHVREEPPQVSEFNHQVSPAMESVVGKALTKDPALRFQTAEEFNQAIQKALIGIGVDDEDHPTAAMTAVGGRQEFNQVLAAGAAPLAPQLSARTPEDPDLYQSYDQPQERPRRRRGGLILIWTLLILALVGAGTWALMSTLNSSEVSIPDVTGMDEDQAREELTAANLNPSVETEAHPEIEADLAIRTDPEAETTVEPDTAVVLYISTGPESVRVPDGLQGSSQDEVREALEEVGLEVGEISRENHPSIETDMLISTDPESGTSVEPGSEVDLVLSTGLVEMPGVFNRSLTEAQSILENLGLSVATVEDERTDYPAGTVVGQRVGGSSVVAGDTIPQGSTVTLVVAVAPEQAPEPEPEEDEATDPEGEDAQENEESPSPEPEESPSPEPEESPSESAEESGDPEGGSGEEEADAEQENSEAPEESPQEQESPEANGGANNGGQSPSGAGSPGASPGRSAGNP</sequence>
<dbReference type="CDD" id="cd06577">
    <property type="entry name" value="PASTA_pknB"/>
    <property type="match status" value="3"/>
</dbReference>
<evidence type="ECO:0000313" key="14">
    <source>
        <dbReference type="EMBL" id="KUG59684.1"/>
    </source>
</evidence>
<feature type="region of interest" description="Disordered" evidence="10">
    <location>
        <begin position="386"/>
        <end position="406"/>
    </location>
</feature>
<dbReference type="InterPro" id="IPR000719">
    <property type="entry name" value="Prot_kinase_dom"/>
</dbReference>
<evidence type="ECO:0000256" key="1">
    <source>
        <dbReference type="ARBA" id="ARBA00012513"/>
    </source>
</evidence>
<feature type="transmembrane region" description="Helical" evidence="11">
    <location>
        <begin position="415"/>
        <end position="435"/>
    </location>
</feature>
<evidence type="ECO:0000256" key="10">
    <source>
        <dbReference type="SAM" id="MobiDB-lite"/>
    </source>
</evidence>
<dbReference type="InterPro" id="IPR005543">
    <property type="entry name" value="PASTA_dom"/>
</dbReference>
<dbReference type="Gene3D" id="3.30.200.20">
    <property type="entry name" value="Phosphorylase Kinase, domain 1"/>
    <property type="match status" value="1"/>
</dbReference>
<feature type="domain" description="PASTA" evidence="13">
    <location>
        <begin position="575"/>
        <end position="644"/>
    </location>
</feature>
<dbReference type="FunFam" id="1.10.510.10:FF:000021">
    <property type="entry name" value="Serine/threonine protein kinase"/>
    <property type="match status" value="1"/>
</dbReference>
<feature type="domain" description="PASTA" evidence="13">
    <location>
        <begin position="506"/>
        <end position="574"/>
    </location>
</feature>
<dbReference type="OrthoDB" id="9762169at2"/>
<dbReference type="GO" id="GO:0045717">
    <property type="term" value="P:negative regulation of fatty acid biosynthetic process"/>
    <property type="evidence" value="ECO:0007669"/>
    <property type="project" value="UniProtKB-ARBA"/>
</dbReference>
<dbReference type="AlphaFoldDB" id="A0A0W8II38"/>
<reference evidence="15" key="1">
    <citation type="submission" date="2015-12" db="EMBL/GenBank/DDBJ databases">
        <authorList>
            <person name="Nair G.R."/>
            <person name="Kaur G."/>
            <person name="Mayilraj S."/>
        </authorList>
    </citation>
    <scope>NUCLEOTIDE SEQUENCE [LARGE SCALE GENOMIC DNA]</scope>
    <source>
        <strain evidence="15">CD08_7</strain>
    </source>
</reference>
<dbReference type="Pfam" id="PF03793">
    <property type="entry name" value="PASTA"/>
    <property type="match status" value="3"/>
</dbReference>
<dbReference type="InterPro" id="IPR008271">
    <property type="entry name" value="Ser/Thr_kinase_AS"/>
</dbReference>
<feature type="compositionally biased region" description="Low complexity" evidence="10">
    <location>
        <begin position="729"/>
        <end position="759"/>
    </location>
</feature>
<comment type="catalytic activity">
    <reaction evidence="8">
        <text>L-seryl-[protein] + ATP = O-phospho-L-seryl-[protein] + ADP + H(+)</text>
        <dbReference type="Rhea" id="RHEA:17989"/>
        <dbReference type="Rhea" id="RHEA-COMP:9863"/>
        <dbReference type="Rhea" id="RHEA-COMP:11604"/>
        <dbReference type="ChEBI" id="CHEBI:15378"/>
        <dbReference type="ChEBI" id="CHEBI:29999"/>
        <dbReference type="ChEBI" id="CHEBI:30616"/>
        <dbReference type="ChEBI" id="CHEBI:83421"/>
        <dbReference type="ChEBI" id="CHEBI:456216"/>
        <dbReference type="EC" id="2.7.11.1"/>
    </reaction>
</comment>
<dbReference type="EC" id="2.7.11.1" evidence="1"/>
<dbReference type="Pfam" id="PF00069">
    <property type="entry name" value="Pkinase"/>
    <property type="match status" value="2"/>
</dbReference>
<evidence type="ECO:0000259" key="13">
    <source>
        <dbReference type="PROSITE" id="PS51178"/>
    </source>
</evidence>
<feature type="binding site" evidence="9">
    <location>
        <position position="42"/>
    </location>
    <ligand>
        <name>ATP</name>
        <dbReference type="ChEBI" id="CHEBI:30616"/>
    </ligand>
</feature>
<comment type="catalytic activity">
    <reaction evidence="7">
        <text>L-threonyl-[protein] + ATP = O-phospho-L-threonyl-[protein] + ADP + H(+)</text>
        <dbReference type="Rhea" id="RHEA:46608"/>
        <dbReference type="Rhea" id="RHEA-COMP:11060"/>
        <dbReference type="Rhea" id="RHEA-COMP:11605"/>
        <dbReference type="ChEBI" id="CHEBI:15378"/>
        <dbReference type="ChEBI" id="CHEBI:30013"/>
        <dbReference type="ChEBI" id="CHEBI:30616"/>
        <dbReference type="ChEBI" id="CHEBI:61977"/>
        <dbReference type="ChEBI" id="CHEBI:456216"/>
        <dbReference type="EC" id="2.7.11.1"/>
    </reaction>
</comment>
<dbReference type="PROSITE" id="PS00108">
    <property type="entry name" value="PROTEIN_KINASE_ST"/>
    <property type="match status" value="1"/>
</dbReference>
<dbReference type="PANTHER" id="PTHR43289">
    <property type="entry name" value="MITOGEN-ACTIVATED PROTEIN KINASE KINASE KINASE 20-RELATED"/>
    <property type="match status" value="1"/>
</dbReference>
<name>A0A0W8II38_9MICC</name>
<evidence type="ECO:0000256" key="6">
    <source>
        <dbReference type="ARBA" id="ARBA00022840"/>
    </source>
</evidence>
<evidence type="ECO:0000256" key="9">
    <source>
        <dbReference type="PROSITE-ProRule" id="PRU10141"/>
    </source>
</evidence>
<evidence type="ECO:0000256" key="5">
    <source>
        <dbReference type="ARBA" id="ARBA00022777"/>
    </source>
</evidence>
<gene>
    <name evidence="14" type="ORF">AVL63_11295</name>
</gene>
<dbReference type="PROSITE" id="PS50011">
    <property type="entry name" value="PROTEIN_KINASE_DOM"/>
    <property type="match status" value="1"/>
</dbReference>
<dbReference type="FunFam" id="3.30.200.20:FF:000035">
    <property type="entry name" value="Serine/threonine protein kinase Stk1"/>
    <property type="match status" value="1"/>
</dbReference>
<keyword evidence="3" id="KW-0808">Transferase</keyword>
<keyword evidence="4 9" id="KW-0547">Nucleotide-binding</keyword>
<dbReference type="Gene3D" id="1.10.510.10">
    <property type="entry name" value="Transferase(Phosphotransferase) domain 1"/>
    <property type="match status" value="1"/>
</dbReference>
<evidence type="ECO:0000256" key="4">
    <source>
        <dbReference type="ARBA" id="ARBA00022741"/>
    </source>
</evidence>
<evidence type="ECO:0000313" key="15">
    <source>
        <dbReference type="Proteomes" id="UP000054023"/>
    </source>
</evidence>
<evidence type="ECO:0000256" key="7">
    <source>
        <dbReference type="ARBA" id="ARBA00047899"/>
    </source>
</evidence>
<proteinExistence type="predicted"/>
<dbReference type="GO" id="GO:0005524">
    <property type="term" value="F:ATP binding"/>
    <property type="evidence" value="ECO:0007669"/>
    <property type="project" value="UniProtKB-UniRule"/>
</dbReference>
<dbReference type="InterPro" id="IPR017441">
    <property type="entry name" value="Protein_kinase_ATP_BS"/>
</dbReference>
<keyword evidence="15" id="KW-1185">Reference proteome</keyword>
<comment type="caution">
    <text evidence="14">The sequence shown here is derived from an EMBL/GenBank/DDBJ whole genome shotgun (WGS) entry which is preliminary data.</text>
</comment>
<feature type="compositionally biased region" description="Acidic residues" evidence="10">
    <location>
        <begin position="650"/>
        <end position="728"/>
    </location>
</feature>
<keyword evidence="11" id="KW-1133">Transmembrane helix</keyword>
<evidence type="ECO:0000256" key="2">
    <source>
        <dbReference type="ARBA" id="ARBA00022527"/>
    </source>
</evidence>
<feature type="region of interest" description="Disordered" evidence="10">
    <location>
        <begin position="647"/>
        <end position="759"/>
    </location>
</feature>
<dbReference type="SMART" id="SM00740">
    <property type="entry name" value="PASTA"/>
    <property type="match status" value="3"/>
</dbReference>
<evidence type="ECO:0000256" key="8">
    <source>
        <dbReference type="ARBA" id="ARBA00048679"/>
    </source>
</evidence>
<accession>A0A0W8II38</accession>
<dbReference type="SMART" id="SM00220">
    <property type="entry name" value="S_TKc"/>
    <property type="match status" value="1"/>
</dbReference>
<keyword evidence="5" id="KW-0418">Kinase</keyword>
<evidence type="ECO:0000256" key="3">
    <source>
        <dbReference type="ARBA" id="ARBA00022679"/>
    </source>
</evidence>
<dbReference type="PANTHER" id="PTHR43289:SF34">
    <property type="entry name" value="SERINE_THREONINE-PROTEIN KINASE YBDM-RELATED"/>
    <property type="match status" value="1"/>
</dbReference>